<dbReference type="Proteomes" id="UP000236290">
    <property type="component" value="Unassembled WGS sequence"/>
</dbReference>
<reference evidence="2 3" key="1">
    <citation type="submission" date="2017-02" db="EMBL/GenBank/DDBJ databases">
        <title>Genomes of Trichoderma spp. with biocontrol activity.</title>
        <authorList>
            <person name="Gardiner D."/>
            <person name="Kazan K."/>
            <person name="Vos C."/>
            <person name="Harvey P."/>
        </authorList>
    </citation>
    <scope>NUCLEOTIDE SEQUENCE [LARGE SCALE GENOMIC DNA]</scope>
    <source>
        <strain evidence="2 3">Tr1</strain>
    </source>
</reference>
<dbReference type="GO" id="GO:0051087">
    <property type="term" value="F:protein-folding chaperone binding"/>
    <property type="evidence" value="ECO:0007669"/>
    <property type="project" value="InterPro"/>
</dbReference>
<dbReference type="PROSITE" id="PS51035">
    <property type="entry name" value="BAG"/>
    <property type="match status" value="1"/>
</dbReference>
<protein>
    <recommendedName>
        <fullName evidence="1">BAG domain-containing protein</fullName>
    </recommendedName>
</protein>
<accession>A0A2K0TY20</accession>
<evidence type="ECO:0000313" key="3">
    <source>
        <dbReference type="Proteomes" id="UP000236290"/>
    </source>
</evidence>
<dbReference type="SUPFAM" id="SSF63491">
    <property type="entry name" value="BAG domain"/>
    <property type="match status" value="1"/>
</dbReference>
<name>A0A2K0TY20_TRIHA</name>
<evidence type="ECO:0000259" key="1">
    <source>
        <dbReference type="PROSITE" id="PS51035"/>
    </source>
</evidence>
<dbReference type="Gene3D" id="1.20.58.120">
    <property type="entry name" value="BAG domain"/>
    <property type="match status" value="1"/>
</dbReference>
<dbReference type="OrthoDB" id="417450at2759"/>
<comment type="caution">
    <text evidence="2">The sequence shown here is derived from an EMBL/GenBank/DDBJ whole genome shotgun (WGS) entry which is preliminary data.</text>
</comment>
<dbReference type="InterPro" id="IPR036533">
    <property type="entry name" value="BAG_dom_sf"/>
</dbReference>
<gene>
    <name evidence="2" type="ORF">THARTR1_08923</name>
</gene>
<sequence length="206" mass="23528">MDSEYQRHFDMHKITSVTPFSSMQSPVIGSSSMQTGPRIQWNSQSYGARGMAGVRNRNTISKDRIQGEEQRMADLLAQHGNKVMRTQYIALSVDPVDSDSNDDAADTVLRKAINAATKQMNEITNNFNSNWLPLCRRFIESPPRDFMKRVDEHRKLSESVMEQVILKIDDVDIEGDGELRQRRKELVQQFSDVLRQLDDIPGVNSI</sequence>
<feature type="domain" description="BAG" evidence="1">
    <location>
        <begin position="148"/>
        <end position="201"/>
    </location>
</feature>
<dbReference type="AlphaFoldDB" id="A0A2K0TY20"/>
<proteinExistence type="predicted"/>
<dbReference type="InterPro" id="IPR003103">
    <property type="entry name" value="BAG_domain"/>
</dbReference>
<organism evidence="2 3">
    <name type="scientific">Trichoderma harzianum</name>
    <name type="common">Hypocrea lixii</name>
    <dbReference type="NCBI Taxonomy" id="5544"/>
    <lineage>
        <taxon>Eukaryota</taxon>
        <taxon>Fungi</taxon>
        <taxon>Dikarya</taxon>
        <taxon>Ascomycota</taxon>
        <taxon>Pezizomycotina</taxon>
        <taxon>Sordariomycetes</taxon>
        <taxon>Hypocreomycetidae</taxon>
        <taxon>Hypocreales</taxon>
        <taxon>Hypocreaceae</taxon>
        <taxon>Trichoderma</taxon>
    </lineage>
</organism>
<dbReference type="Pfam" id="PF02179">
    <property type="entry name" value="BAG"/>
    <property type="match status" value="1"/>
</dbReference>
<dbReference type="EMBL" id="MTYI01000157">
    <property type="protein sequence ID" value="PNP50396.1"/>
    <property type="molecule type" value="Genomic_DNA"/>
</dbReference>
<evidence type="ECO:0000313" key="2">
    <source>
        <dbReference type="EMBL" id="PNP50396.1"/>
    </source>
</evidence>